<dbReference type="EMBL" id="JBBHLL010000248">
    <property type="protein sequence ID" value="KAK7808091.1"/>
    <property type="molecule type" value="Genomic_DNA"/>
</dbReference>
<gene>
    <name evidence="3" type="ORF">U0070_009405</name>
</gene>
<reference evidence="3 4" key="1">
    <citation type="journal article" date="2023" name="bioRxiv">
        <title>Conserved and derived expression patterns and positive selection on dental genes reveal complex evolutionary context of ever-growing rodent molars.</title>
        <authorList>
            <person name="Calamari Z.T."/>
            <person name="Song A."/>
            <person name="Cohen E."/>
            <person name="Akter M."/>
            <person name="Roy R.D."/>
            <person name="Hallikas O."/>
            <person name="Christensen M.M."/>
            <person name="Li P."/>
            <person name="Marangoni P."/>
            <person name="Jernvall J."/>
            <person name="Klein O.D."/>
        </authorList>
    </citation>
    <scope>NUCLEOTIDE SEQUENCE [LARGE SCALE GENOMIC DNA]</scope>
    <source>
        <strain evidence="3">V071</strain>
    </source>
</reference>
<keyword evidence="2" id="KW-0472">Membrane</keyword>
<evidence type="ECO:0000313" key="4">
    <source>
        <dbReference type="Proteomes" id="UP001488838"/>
    </source>
</evidence>
<organism evidence="3 4">
    <name type="scientific">Myodes glareolus</name>
    <name type="common">Bank vole</name>
    <name type="synonym">Clethrionomys glareolus</name>
    <dbReference type="NCBI Taxonomy" id="447135"/>
    <lineage>
        <taxon>Eukaryota</taxon>
        <taxon>Metazoa</taxon>
        <taxon>Chordata</taxon>
        <taxon>Craniata</taxon>
        <taxon>Vertebrata</taxon>
        <taxon>Euteleostomi</taxon>
        <taxon>Mammalia</taxon>
        <taxon>Eutheria</taxon>
        <taxon>Euarchontoglires</taxon>
        <taxon>Glires</taxon>
        <taxon>Rodentia</taxon>
        <taxon>Myomorpha</taxon>
        <taxon>Muroidea</taxon>
        <taxon>Cricetidae</taxon>
        <taxon>Arvicolinae</taxon>
        <taxon>Myodes</taxon>
    </lineage>
</organism>
<evidence type="ECO:0000256" key="2">
    <source>
        <dbReference type="SAM" id="Phobius"/>
    </source>
</evidence>
<feature type="region of interest" description="Disordered" evidence="1">
    <location>
        <begin position="1"/>
        <end position="49"/>
    </location>
</feature>
<evidence type="ECO:0000256" key="1">
    <source>
        <dbReference type="SAM" id="MobiDB-lite"/>
    </source>
</evidence>
<name>A0AAW0I0T5_MYOGA</name>
<protein>
    <submittedName>
        <fullName evidence="3">Uncharacterized protein</fullName>
    </submittedName>
</protein>
<feature type="region of interest" description="Disordered" evidence="1">
    <location>
        <begin position="164"/>
        <end position="190"/>
    </location>
</feature>
<feature type="transmembrane region" description="Helical" evidence="2">
    <location>
        <begin position="216"/>
        <end position="236"/>
    </location>
</feature>
<dbReference type="AlphaFoldDB" id="A0AAW0I0T5"/>
<comment type="caution">
    <text evidence="3">The sequence shown here is derived from an EMBL/GenBank/DDBJ whole genome shotgun (WGS) entry which is preliminary data.</text>
</comment>
<keyword evidence="4" id="KW-1185">Reference proteome</keyword>
<feature type="compositionally biased region" description="Low complexity" evidence="1">
    <location>
        <begin position="169"/>
        <end position="189"/>
    </location>
</feature>
<feature type="compositionally biased region" description="Gly residues" evidence="1">
    <location>
        <begin position="98"/>
        <end position="112"/>
    </location>
</feature>
<accession>A0AAW0I0T5</accession>
<keyword evidence="2" id="KW-1133">Transmembrane helix</keyword>
<keyword evidence="2" id="KW-0812">Transmembrane</keyword>
<proteinExistence type="predicted"/>
<evidence type="ECO:0000313" key="3">
    <source>
        <dbReference type="EMBL" id="KAK7808091.1"/>
    </source>
</evidence>
<feature type="region of interest" description="Disordered" evidence="1">
    <location>
        <begin position="89"/>
        <end position="120"/>
    </location>
</feature>
<sequence>MCGRRETGMGVLPPLAPGGCVERGQTPSQEPRGPMRSHPKPPCPRTTSITARSLSLTALPLTHAESQSAPARALLPAEVVATKLGGRRAGECRARRAAGGGEGRSAGGGGGSRAARPCAETRALSRRAELDGSSPLLLSPPSPPAVLLDLGSLPDVRLGSVCGATRSTSSARSPEARGAPPAAPRVSPSQPGGGMLLLGVVGAAVGRVAGSGGDSLGFRGLLFLVLFSLFPVWPLLTLKTL</sequence>
<dbReference type="Proteomes" id="UP001488838">
    <property type="component" value="Unassembled WGS sequence"/>
</dbReference>